<organism evidence="7 8">
    <name type="scientific">Vibrio celticus</name>
    <dbReference type="NCBI Taxonomy" id="446372"/>
    <lineage>
        <taxon>Bacteria</taxon>
        <taxon>Pseudomonadati</taxon>
        <taxon>Pseudomonadota</taxon>
        <taxon>Gammaproteobacteria</taxon>
        <taxon>Vibrionales</taxon>
        <taxon>Vibrionaceae</taxon>
        <taxon>Vibrio</taxon>
    </lineage>
</organism>
<dbReference type="InterPro" id="IPR000014">
    <property type="entry name" value="PAS"/>
</dbReference>
<dbReference type="InterPro" id="IPR000160">
    <property type="entry name" value="GGDEF_dom"/>
</dbReference>
<dbReference type="Pfam" id="PF13377">
    <property type="entry name" value="Peripla_BP_3"/>
    <property type="match status" value="1"/>
</dbReference>
<dbReference type="NCBIfam" id="TIGR00229">
    <property type="entry name" value="sensory_box"/>
    <property type="match status" value="1"/>
</dbReference>
<dbReference type="InterPro" id="IPR046335">
    <property type="entry name" value="LacI/GalR-like_sensor"/>
</dbReference>
<dbReference type="SUPFAM" id="SSF55073">
    <property type="entry name" value="Nucleotide cyclase"/>
    <property type="match status" value="1"/>
</dbReference>
<keyword evidence="7" id="KW-0378">Hydrolase</keyword>
<gene>
    <name evidence="7" type="primary">gmr_6</name>
    <name evidence="7" type="ORF">VCE7224_04083</name>
</gene>
<evidence type="ECO:0000259" key="5">
    <source>
        <dbReference type="PROSITE" id="PS50883"/>
    </source>
</evidence>
<dbReference type="SMART" id="SM00267">
    <property type="entry name" value="GGDEF"/>
    <property type="match status" value="1"/>
</dbReference>
<dbReference type="SUPFAM" id="SSF55785">
    <property type="entry name" value="PYP-like sensor domain (PAS domain)"/>
    <property type="match status" value="1"/>
</dbReference>
<dbReference type="InterPro" id="IPR029787">
    <property type="entry name" value="Nucleotide_cyclase"/>
</dbReference>
<dbReference type="AlphaFoldDB" id="A0A1C3JJA8"/>
<dbReference type="Gene3D" id="3.40.50.2300">
    <property type="match status" value="2"/>
</dbReference>
<dbReference type="SMART" id="SM00091">
    <property type="entry name" value="PAS"/>
    <property type="match status" value="1"/>
</dbReference>
<dbReference type="EMBL" id="FLQZ01000116">
    <property type="protein sequence ID" value="SBT15296.1"/>
    <property type="molecule type" value="Genomic_DNA"/>
</dbReference>
<dbReference type="CDD" id="cd01949">
    <property type="entry name" value="GGDEF"/>
    <property type="match status" value="1"/>
</dbReference>
<evidence type="ECO:0000256" key="3">
    <source>
        <dbReference type="ARBA" id="ARBA00023163"/>
    </source>
</evidence>
<dbReference type="CDD" id="cd06267">
    <property type="entry name" value="PBP1_LacI_sugar_binding-like"/>
    <property type="match status" value="1"/>
</dbReference>
<evidence type="ECO:0000259" key="4">
    <source>
        <dbReference type="PROSITE" id="PS50113"/>
    </source>
</evidence>
<keyword evidence="2" id="KW-0238">DNA-binding</keyword>
<dbReference type="CDD" id="cd00130">
    <property type="entry name" value="PAS"/>
    <property type="match status" value="1"/>
</dbReference>
<dbReference type="Pfam" id="PF00990">
    <property type="entry name" value="GGDEF"/>
    <property type="match status" value="1"/>
</dbReference>
<dbReference type="SMART" id="SM00052">
    <property type="entry name" value="EAL"/>
    <property type="match status" value="1"/>
</dbReference>
<evidence type="ECO:0000256" key="2">
    <source>
        <dbReference type="ARBA" id="ARBA00023125"/>
    </source>
</evidence>
<dbReference type="InterPro" id="IPR013655">
    <property type="entry name" value="PAS_fold_3"/>
</dbReference>
<sequence length="1031" mass="116565">MEEIIKRYLFSPENSSTQHNFRPANNMTIVTSKKRPTVGIVLPMLSGFYMGELNATLRRLAKNHKVNLIFIRSGERRDFKLPIYFNHLDALVVVLHAATVKLIEEAINANIPVISIGASYAPLPVEQYYSVQSDGVTKLYEWLQSQGHEEIGFCGDLTVNDIRSRFKAYQRTVIDHKGSFNQRHFFRVSNCSLSGGREAAIEFIQRKSKCTAVICATDHNAVGMMEQLSHSNISVPDDVAIVGIDNIFVGQQFNPKLTTVDQQLELLATQVFHRVLERISGKPFNNANNSVPQKLIVHQSCGNTNPDLEHKEDINSTRQILLNVQGRSPAEIFENFYSQAQGGFDSIRDAQSLYGNNLDWACLAECNSEQYTIRKWVEKGMTQPTTLPQQTDIQDDIRNFPFFERYDHFVASILPINSGQEDHWKLVAVVDSLQDHQDIGTQSVFNNYLDMLALFIERDELINTSNNRQKNSQQLLQQLKVVSNSSNDGIWDWDLLTNTLVWNSRLTKMIGCQDTFSDRKLGCDHLFQYIHSEDLELLESAIHNHLNEEVPFKCEFRMKTQHRGYIWVHANGSAVHNAEGQAVRFIGSMTDVTQEREDAEKIQHMAYYDALTGIANRRKIMESIAQHIVKRPNQKRAVMLMDLNRFKIINDSFGHHVGDALLCHVTKHIQNVLSSEHLVARLGGDEFLFLCDVSSEADINALATQILNAVQNPLIVDDIEIISQGSLGIAMYPYDGVSAEELIKQADIAMYQAKKLGGQSYLNFQRSMAKETENIIEIEHQLSRAIAQQEIKVHYQPQYCGQDEKITAVEALARWESPTLGDVPPDQFIEVAESAGLISKLGECIIHRVCKDVEGSEWLQTMSHISINISAKQLIQPHFAQEIIRTIRQYQLPLTLFCIEITESAAIVDYELCINSLKELHDVGISISLDDFGTGFSSLSLLKQLPLSEVKIDRSFISDITQGQTNLDFVNTMIMMGKSLGYRVVAEGVETADHNQRLNGLGIDLLQGYYFSKPRPLSELESEVAIKLTRA</sequence>
<dbReference type="InterPro" id="IPR052155">
    <property type="entry name" value="Biofilm_reg_signaling"/>
</dbReference>
<evidence type="ECO:0000256" key="1">
    <source>
        <dbReference type="ARBA" id="ARBA00023015"/>
    </source>
</evidence>
<dbReference type="InterPro" id="IPR001633">
    <property type="entry name" value="EAL_dom"/>
</dbReference>
<dbReference type="InterPro" id="IPR028082">
    <property type="entry name" value="Peripla_BP_I"/>
</dbReference>
<name>A0A1C3JJA8_9VIBR</name>
<evidence type="ECO:0000259" key="6">
    <source>
        <dbReference type="PROSITE" id="PS50887"/>
    </source>
</evidence>
<dbReference type="SMART" id="SM00086">
    <property type="entry name" value="PAC"/>
    <property type="match status" value="1"/>
</dbReference>
<dbReference type="InterPro" id="IPR001610">
    <property type="entry name" value="PAC"/>
</dbReference>
<dbReference type="SUPFAM" id="SSF53822">
    <property type="entry name" value="Periplasmic binding protein-like I"/>
    <property type="match status" value="1"/>
</dbReference>
<dbReference type="InterPro" id="IPR035965">
    <property type="entry name" value="PAS-like_dom_sf"/>
</dbReference>
<dbReference type="Gene3D" id="3.30.70.270">
    <property type="match status" value="1"/>
</dbReference>
<keyword evidence="3" id="KW-0804">Transcription</keyword>
<proteinExistence type="predicted"/>
<dbReference type="NCBIfam" id="TIGR00254">
    <property type="entry name" value="GGDEF"/>
    <property type="match status" value="1"/>
</dbReference>
<accession>A0A1C3JJA8</accession>
<dbReference type="InterPro" id="IPR043128">
    <property type="entry name" value="Rev_trsase/Diguanyl_cyclase"/>
</dbReference>
<dbReference type="Gene3D" id="3.20.20.450">
    <property type="entry name" value="EAL domain"/>
    <property type="match status" value="1"/>
</dbReference>
<dbReference type="GO" id="GO:0071111">
    <property type="term" value="F:cyclic-guanylate-specific phosphodiesterase activity"/>
    <property type="evidence" value="ECO:0007669"/>
    <property type="project" value="UniProtKB-EC"/>
</dbReference>
<dbReference type="Proteomes" id="UP000092819">
    <property type="component" value="Unassembled WGS sequence"/>
</dbReference>
<evidence type="ECO:0000313" key="8">
    <source>
        <dbReference type="Proteomes" id="UP000092819"/>
    </source>
</evidence>
<keyword evidence="1" id="KW-0805">Transcription regulation</keyword>
<protein>
    <submittedName>
        <fullName evidence="7">Cyclic di-GMP phosphodiesterase Gmr</fullName>
        <ecNumber evidence="7">3.1.4.52</ecNumber>
    </submittedName>
</protein>
<dbReference type="PROSITE" id="PS50113">
    <property type="entry name" value="PAC"/>
    <property type="match status" value="1"/>
</dbReference>
<dbReference type="Gene3D" id="3.30.450.20">
    <property type="entry name" value="PAS domain"/>
    <property type="match status" value="1"/>
</dbReference>
<dbReference type="CDD" id="cd01948">
    <property type="entry name" value="EAL"/>
    <property type="match status" value="1"/>
</dbReference>
<dbReference type="PANTHER" id="PTHR44757">
    <property type="entry name" value="DIGUANYLATE CYCLASE DGCP"/>
    <property type="match status" value="1"/>
</dbReference>
<dbReference type="PROSITE" id="PS50887">
    <property type="entry name" value="GGDEF"/>
    <property type="match status" value="1"/>
</dbReference>
<feature type="domain" description="PAC" evidence="4">
    <location>
        <begin position="552"/>
        <end position="604"/>
    </location>
</feature>
<dbReference type="Pfam" id="PF00563">
    <property type="entry name" value="EAL"/>
    <property type="match status" value="1"/>
</dbReference>
<feature type="domain" description="GGDEF" evidence="6">
    <location>
        <begin position="634"/>
        <end position="766"/>
    </location>
</feature>
<dbReference type="GO" id="GO:0003677">
    <property type="term" value="F:DNA binding"/>
    <property type="evidence" value="ECO:0007669"/>
    <property type="project" value="UniProtKB-KW"/>
</dbReference>
<keyword evidence="8" id="KW-1185">Reference proteome</keyword>
<dbReference type="Pfam" id="PF08447">
    <property type="entry name" value="PAS_3"/>
    <property type="match status" value="1"/>
</dbReference>
<dbReference type="EC" id="3.1.4.52" evidence="7"/>
<feature type="domain" description="EAL" evidence="5">
    <location>
        <begin position="775"/>
        <end position="1028"/>
    </location>
</feature>
<dbReference type="PROSITE" id="PS50883">
    <property type="entry name" value="EAL"/>
    <property type="match status" value="1"/>
</dbReference>
<dbReference type="InterPro" id="IPR000700">
    <property type="entry name" value="PAS-assoc_C"/>
</dbReference>
<reference evidence="8" key="1">
    <citation type="submission" date="2016-06" db="EMBL/GenBank/DDBJ databases">
        <authorList>
            <person name="Rodrigo-Torres L."/>
            <person name="Arahal D.R."/>
        </authorList>
    </citation>
    <scope>NUCLEOTIDE SEQUENCE [LARGE SCALE GENOMIC DNA]</scope>
    <source>
        <strain evidence="8">CECT 7224</strain>
    </source>
</reference>
<dbReference type="InterPro" id="IPR035919">
    <property type="entry name" value="EAL_sf"/>
</dbReference>
<dbReference type="SUPFAM" id="SSF141868">
    <property type="entry name" value="EAL domain-like"/>
    <property type="match status" value="1"/>
</dbReference>
<dbReference type="PANTHER" id="PTHR44757:SF2">
    <property type="entry name" value="BIOFILM ARCHITECTURE MAINTENANCE PROTEIN MBAA"/>
    <property type="match status" value="1"/>
</dbReference>
<evidence type="ECO:0000313" key="7">
    <source>
        <dbReference type="EMBL" id="SBT15296.1"/>
    </source>
</evidence>